<comment type="caution">
    <text evidence="1">The sequence shown here is derived from an EMBL/GenBank/DDBJ whole genome shotgun (WGS) entry which is preliminary data.</text>
</comment>
<organism evidence="1 2">
    <name type="scientific">Melastoma candidum</name>
    <dbReference type="NCBI Taxonomy" id="119954"/>
    <lineage>
        <taxon>Eukaryota</taxon>
        <taxon>Viridiplantae</taxon>
        <taxon>Streptophyta</taxon>
        <taxon>Embryophyta</taxon>
        <taxon>Tracheophyta</taxon>
        <taxon>Spermatophyta</taxon>
        <taxon>Magnoliopsida</taxon>
        <taxon>eudicotyledons</taxon>
        <taxon>Gunneridae</taxon>
        <taxon>Pentapetalae</taxon>
        <taxon>rosids</taxon>
        <taxon>malvids</taxon>
        <taxon>Myrtales</taxon>
        <taxon>Melastomataceae</taxon>
        <taxon>Melastomatoideae</taxon>
        <taxon>Melastomateae</taxon>
        <taxon>Melastoma</taxon>
    </lineage>
</organism>
<dbReference type="EMBL" id="CM042888">
    <property type="protein sequence ID" value="KAI4326143.1"/>
    <property type="molecule type" value="Genomic_DNA"/>
</dbReference>
<dbReference type="Proteomes" id="UP001057402">
    <property type="component" value="Chromosome 9"/>
</dbReference>
<name>A0ACB9MP89_9MYRT</name>
<protein>
    <submittedName>
        <fullName evidence="1">Uncharacterized protein</fullName>
    </submittedName>
</protein>
<accession>A0ACB9MP89</accession>
<evidence type="ECO:0000313" key="1">
    <source>
        <dbReference type="EMBL" id="KAI4326143.1"/>
    </source>
</evidence>
<proteinExistence type="predicted"/>
<keyword evidence="2" id="KW-1185">Reference proteome</keyword>
<sequence>MGRRNKRRRDQLEQRDRPTIHPHNKYSENPPDFSLLASLYPSFQPYVLCSNNGRPKIDWTDFNATRELTRILLLHDHGVHWWIPDGQLCPTVPNRSNYIHWIEDLLASEIIPKPDTSRDFVRGFDIGTGANCIYPLLGASLLGWKFVGSDVTDVAVEWAEKNVSNNPKISALIEIRKVEIASDAPSREPSNEGNEPSNEVYHGSGVEEASNSVALDDATLGRSYMGPPVLCGVVRDGETFDFCICNPPFFESMEEAGLNPKTSCGGTPAEMVCPGGEKAFITRIIEDSVQLKHSFRWYTSMVGRKTNLKSLVAKLREVGVTIVKTTEFVQGQTCRWGIAWSFVQPLKKIVTAQVVSEKRNLSFMLEGLQRQISAMDVLKSIESFFLANGASCKLNIHCFSVNISVSFDRLNEILKNIGIVEKASGIEHLQWSHEESDPSQCPSKDLSFCISVFQQIPGTLLIKASLLQKESLVSGSFSPVIHRLEEVLKQKFGREKAS</sequence>
<gene>
    <name evidence="1" type="ORF">MLD38_031483</name>
</gene>
<reference evidence="2" key="1">
    <citation type="journal article" date="2023" name="Front. Plant Sci.">
        <title>Chromosomal-level genome assembly of Melastoma candidum provides insights into trichome evolution.</title>
        <authorList>
            <person name="Zhong Y."/>
            <person name="Wu W."/>
            <person name="Sun C."/>
            <person name="Zou P."/>
            <person name="Liu Y."/>
            <person name="Dai S."/>
            <person name="Zhou R."/>
        </authorList>
    </citation>
    <scope>NUCLEOTIDE SEQUENCE [LARGE SCALE GENOMIC DNA]</scope>
</reference>
<evidence type="ECO:0000313" key="2">
    <source>
        <dbReference type="Proteomes" id="UP001057402"/>
    </source>
</evidence>